<evidence type="ECO:0000313" key="3">
    <source>
        <dbReference type="Proteomes" id="UP000706525"/>
    </source>
</evidence>
<keyword evidence="3" id="KW-1185">Reference proteome</keyword>
<accession>A0ABN7ZN70</accession>
<dbReference type="EMBL" id="CAJZAG010000018">
    <property type="protein sequence ID" value="CAG9186450.1"/>
    <property type="molecule type" value="Genomic_DNA"/>
</dbReference>
<sequence length="187" mass="20701">MLIALIAAIGSASVAADTLVDGPAMHYQQPALLRPTFADTGDLIHSTKANIDDDQTGRPGVRSKDFTDTVNGIDRDEDGVRDDIQQYIIANYTNSREAKGLLQHARAAQRYYLNSPDIAEVQLNWTNFDRSAQCLRDLFGPGHWTRHAQEIRVQMLNTALRVKTYIAMSKIAAGHIYPIDFSPGACE</sequence>
<dbReference type="Proteomes" id="UP000706525">
    <property type="component" value="Unassembled WGS sequence"/>
</dbReference>
<evidence type="ECO:0000256" key="1">
    <source>
        <dbReference type="SAM" id="SignalP"/>
    </source>
</evidence>
<protein>
    <submittedName>
        <fullName evidence="2">Uncharacterized protein</fullName>
    </submittedName>
</protein>
<name>A0ABN7ZN70_9BURK</name>
<feature type="chain" id="PRO_5046648797" evidence="1">
    <location>
        <begin position="17"/>
        <end position="187"/>
    </location>
</feature>
<evidence type="ECO:0000313" key="2">
    <source>
        <dbReference type="EMBL" id="CAG9186450.1"/>
    </source>
</evidence>
<gene>
    <name evidence="2" type="ORF">LMG32289_06430</name>
</gene>
<dbReference type="RefSeq" id="WP_223995616.1">
    <property type="nucleotide sequence ID" value="NZ_CAJZAG010000018.1"/>
</dbReference>
<reference evidence="2 3" key="1">
    <citation type="submission" date="2021-08" db="EMBL/GenBank/DDBJ databases">
        <authorList>
            <person name="Peeters C."/>
        </authorList>
    </citation>
    <scope>NUCLEOTIDE SEQUENCE [LARGE SCALE GENOMIC DNA]</scope>
    <source>
        <strain evidence="2 3">LMG 32289</strain>
    </source>
</reference>
<comment type="caution">
    <text evidence="2">The sequence shown here is derived from an EMBL/GenBank/DDBJ whole genome shotgun (WGS) entry which is preliminary data.</text>
</comment>
<proteinExistence type="predicted"/>
<organism evidence="2 3">
    <name type="scientific">Cupriavidus pampae</name>
    <dbReference type="NCBI Taxonomy" id="659251"/>
    <lineage>
        <taxon>Bacteria</taxon>
        <taxon>Pseudomonadati</taxon>
        <taxon>Pseudomonadota</taxon>
        <taxon>Betaproteobacteria</taxon>
        <taxon>Burkholderiales</taxon>
        <taxon>Burkholderiaceae</taxon>
        <taxon>Cupriavidus</taxon>
    </lineage>
</organism>
<feature type="signal peptide" evidence="1">
    <location>
        <begin position="1"/>
        <end position="16"/>
    </location>
</feature>
<keyword evidence="1" id="KW-0732">Signal</keyword>